<comment type="caution">
    <text evidence="1">The sequence shown here is derived from an EMBL/GenBank/DDBJ whole genome shotgun (WGS) entry which is preliminary data.</text>
</comment>
<dbReference type="AlphaFoldDB" id="A0A0F9M184"/>
<gene>
    <name evidence="1" type="ORF">LCGC14_1130260</name>
</gene>
<protein>
    <submittedName>
        <fullName evidence="1">Uncharacterized protein</fullName>
    </submittedName>
</protein>
<evidence type="ECO:0000313" key="1">
    <source>
        <dbReference type="EMBL" id="KKN01185.1"/>
    </source>
</evidence>
<name>A0A0F9M184_9ZZZZ</name>
<reference evidence="1" key="1">
    <citation type="journal article" date="2015" name="Nature">
        <title>Complex archaea that bridge the gap between prokaryotes and eukaryotes.</title>
        <authorList>
            <person name="Spang A."/>
            <person name="Saw J.H."/>
            <person name="Jorgensen S.L."/>
            <person name="Zaremba-Niedzwiedzka K."/>
            <person name="Martijn J."/>
            <person name="Lind A.E."/>
            <person name="van Eijk R."/>
            <person name="Schleper C."/>
            <person name="Guy L."/>
            <person name="Ettema T.J."/>
        </authorList>
    </citation>
    <scope>NUCLEOTIDE SEQUENCE</scope>
</reference>
<organism evidence="1">
    <name type="scientific">marine sediment metagenome</name>
    <dbReference type="NCBI Taxonomy" id="412755"/>
    <lineage>
        <taxon>unclassified sequences</taxon>
        <taxon>metagenomes</taxon>
        <taxon>ecological metagenomes</taxon>
    </lineage>
</organism>
<sequence>MSFIDHKITVNKRILKYQIPRRNDESSKALGRRKFIRYCIACIRRLQNSPTSKDLYENPAHSTIQES</sequence>
<accession>A0A0F9M184</accession>
<dbReference type="EMBL" id="LAZR01005289">
    <property type="protein sequence ID" value="KKN01185.1"/>
    <property type="molecule type" value="Genomic_DNA"/>
</dbReference>
<proteinExistence type="predicted"/>